<dbReference type="Proteomes" id="UP001497516">
    <property type="component" value="Chromosome 5"/>
</dbReference>
<feature type="compositionally biased region" description="Basic residues" evidence="1">
    <location>
        <begin position="61"/>
        <end position="71"/>
    </location>
</feature>
<evidence type="ECO:0000256" key="1">
    <source>
        <dbReference type="SAM" id="MobiDB-lite"/>
    </source>
</evidence>
<evidence type="ECO:0000313" key="3">
    <source>
        <dbReference type="Proteomes" id="UP001497516"/>
    </source>
</evidence>
<reference evidence="2 3" key="1">
    <citation type="submission" date="2024-04" db="EMBL/GenBank/DDBJ databases">
        <authorList>
            <person name="Fracassetti M."/>
        </authorList>
    </citation>
    <scope>NUCLEOTIDE SEQUENCE [LARGE SCALE GENOMIC DNA]</scope>
</reference>
<sequence>MRRQTNPGKKGVIDTNSGRGIVIGVGNEFEENTALADGGIADHENLEGVIVGRGASGSGRSGRRRSRREIKRRGGSCCHIFLSSPSAKTKNPFVCSFLPCE</sequence>
<accession>A0AAV2ELV9</accession>
<feature type="region of interest" description="Disordered" evidence="1">
    <location>
        <begin position="51"/>
        <end position="71"/>
    </location>
</feature>
<evidence type="ECO:0000313" key="2">
    <source>
        <dbReference type="EMBL" id="CAL1386971.1"/>
    </source>
</evidence>
<protein>
    <submittedName>
        <fullName evidence="2">Uncharacterized protein</fullName>
    </submittedName>
</protein>
<name>A0AAV2ELV9_9ROSI</name>
<proteinExistence type="predicted"/>
<organism evidence="2 3">
    <name type="scientific">Linum trigynum</name>
    <dbReference type="NCBI Taxonomy" id="586398"/>
    <lineage>
        <taxon>Eukaryota</taxon>
        <taxon>Viridiplantae</taxon>
        <taxon>Streptophyta</taxon>
        <taxon>Embryophyta</taxon>
        <taxon>Tracheophyta</taxon>
        <taxon>Spermatophyta</taxon>
        <taxon>Magnoliopsida</taxon>
        <taxon>eudicotyledons</taxon>
        <taxon>Gunneridae</taxon>
        <taxon>Pentapetalae</taxon>
        <taxon>rosids</taxon>
        <taxon>fabids</taxon>
        <taxon>Malpighiales</taxon>
        <taxon>Linaceae</taxon>
        <taxon>Linum</taxon>
    </lineage>
</organism>
<keyword evidence="3" id="KW-1185">Reference proteome</keyword>
<dbReference type="AlphaFoldDB" id="A0AAV2ELV9"/>
<gene>
    <name evidence="2" type="ORF">LTRI10_LOCUS27985</name>
</gene>
<dbReference type="EMBL" id="OZ034818">
    <property type="protein sequence ID" value="CAL1386971.1"/>
    <property type="molecule type" value="Genomic_DNA"/>
</dbReference>